<dbReference type="RefSeq" id="WP_204071416.1">
    <property type="nucleotide sequence ID" value="NZ_BAABHI010000012.1"/>
</dbReference>
<evidence type="ECO:0000256" key="3">
    <source>
        <dbReference type="ARBA" id="ARBA00023163"/>
    </source>
</evidence>
<dbReference type="PROSITE" id="PS00041">
    <property type="entry name" value="HTH_ARAC_FAMILY_1"/>
    <property type="match status" value="1"/>
</dbReference>
<dbReference type="EMBL" id="BOOP01000003">
    <property type="protein sequence ID" value="GII35673.1"/>
    <property type="molecule type" value="Genomic_DNA"/>
</dbReference>
<dbReference type="PANTHER" id="PTHR46796">
    <property type="entry name" value="HTH-TYPE TRANSCRIPTIONAL ACTIVATOR RHAS-RELATED"/>
    <property type="match status" value="1"/>
</dbReference>
<proteinExistence type="predicted"/>
<dbReference type="SMART" id="SM00342">
    <property type="entry name" value="HTH_ARAC"/>
    <property type="match status" value="1"/>
</dbReference>
<dbReference type="InterPro" id="IPR035418">
    <property type="entry name" value="AraC-bd_2"/>
</dbReference>
<feature type="domain" description="HTH araC/xylS-type" evidence="4">
    <location>
        <begin position="202"/>
        <end position="303"/>
    </location>
</feature>
<evidence type="ECO:0000313" key="6">
    <source>
        <dbReference type="Proteomes" id="UP000622547"/>
    </source>
</evidence>
<evidence type="ECO:0000256" key="2">
    <source>
        <dbReference type="ARBA" id="ARBA00023125"/>
    </source>
</evidence>
<dbReference type="SUPFAM" id="SSF46689">
    <property type="entry name" value="Homeodomain-like"/>
    <property type="match status" value="1"/>
</dbReference>
<reference evidence="5 6" key="1">
    <citation type="submission" date="2021-01" db="EMBL/GenBank/DDBJ databases">
        <title>Whole genome shotgun sequence of Planotetraspora phitsanulokensis NBRC 104273.</title>
        <authorList>
            <person name="Komaki H."/>
            <person name="Tamura T."/>
        </authorList>
    </citation>
    <scope>NUCLEOTIDE SEQUENCE [LARGE SCALE GENOMIC DNA]</scope>
    <source>
        <strain evidence="5 6">NBRC 104273</strain>
    </source>
</reference>
<evidence type="ECO:0000313" key="5">
    <source>
        <dbReference type="EMBL" id="GII35673.1"/>
    </source>
</evidence>
<dbReference type="InterPro" id="IPR009057">
    <property type="entry name" value="Homeodomain-like_sf"/>
</dbReference>
<dbReference type="Pfam" id="PF12833">
    <property type="entry name" value="HTH_18"/>
    <property type="match status" value="1"/>
</dbReference>
<dbReference type="AlphaFoldDB" id="A0A8J3XGL6"/>
<organism evidence="5 6">
    <name type="scientific">Planotetraspora phitsanulokensis</name>
    <dbReference type="NCBI Taxonomy" id="575192"/>
    <lineage>
        <taxon>Bacteria</taxon>
        <taxon>Bacillati</taxon>
        <taxon>Actinomycetota</taxon>
        <taxon>Actinomycetes</taxon>
        <taxon>Streptosporangiales</taxon>
        <taxon>Streptosporangiaceae</taxon>
        <taxon>Planotetraspora</taxon>
    </lineage>
</organism>
<gene>
    <name evidence="5" type="ORF">Pph01_06760</name>
</gene>
<evidence type="ECO:0000256" key="1">
    <source>
        <dbReference type="ARBA" id="ARBA00023015"/>
    </source>
</evidence>
<evidence type="ECO:0000259" key="4">
    <source>
        <dbReference type="PROSITE" id="PS01124"/>
    </source>
</evidence>
<protein>
    <submittedName>
        <fullName evidence="5">AraC family transcriptional regulator</fullName>
    </submittedName>
</protein>
<dbReference type="Proteomes" id="UP000622547">
    <property type="component" value="Unassembled WGS sequence"/>
</dbReference>
<dbReference type="Gene3D" id="1.10.10.60">
    <property type="entry name" value="Homeodomain-like"/>
    <property type="match status" value="1"/>
</dbReference>
<dbReference type="Pfam" id="PF14525">
    <property type="entry name" value="AraC_binding_2"/>
    <property type="match status" value="1"/>
</dbReference>
<accession>A0A8J3XGL6</accession>
<dbReference type="PANTHER" id="PTHR46796:SF6">
    <property type="entry name" value="ARAC SUBFAMILY"/>
    <property type="match status" value="1"/>
</dbReference>
<keyword evidence="6" id="KW-1185">Reference proteome</keyword>
<dbReference type="GO" id="GO:0043565">
    <property type="term" value="F:sequence-specific DNA binding"/>
    <property type="evidence" value="ECO:0007669"/>
    <property type="project" value="InterPro"/>
</dbReference>
<sequence length="310" mass="34239">MYVHTLRSAEELQQAAGQSYLPVIAEPRPGFRGRLALQTLSDAVSLSEARTTAVRTFQTVRMAATSGRDDLLLFCVHLAGSGRLHQHERVAELGPGVGVLYEGRSAWDLDVASDLHSLLLQFPRHLLPMRPAEITEGCARRVDPRSPGMRLLTGYIRQLAGDLDGEQRNDAGLAAIELLVMALRGAIPAVPGEQSAGEVLLGLMRSHVRDHLADPRLTVAELARRHHVSVRHAHALFGRIGVTPGAYIREQRLLRARTMLSDPKHDLRPVSDIGAAVGLGELRTFERAFQRQFGMTPARWRQEHRTLDTP</sequence>
<dbReference type="InterPro" id="IPR018062">
    <property type="entry name" value="HTH_AraC-typ_CS"/>
</dbReference>
<comment type="caution">
    <text evidence="5">The sequence shown here is derived from an EMBL/GenBank/DDBJ whole genome shotgun (WGS) entry which is preliminary data.</text>
</comment>
<dbReference type="GO" id="GO:0003700">
    <property type="term" value="F:DNA-binding transcription factor activity"/>
    <property type="evidence" value="ECO:0007669"/>
    <property type="project" value="InterPro"/>
</dbReference>
<dbReference type="PROSITE" id="PS01124">
    <property type="entry name" value="HTH_ARAC_FAMILY_2"/>
    <property type="match status" value="1"/>
</dbReference>
<name>A0A8J3XGL6_9ACTN</name>
<dbReference type="InterPro" id="IPR018060">
    <property type="entry name" value="HTH_AraC"/>
</dbReference>
<keyword evidence="1" id="KW-0805">Transcription regulation</keyword>
<keyword evidence="3" id="KW-0804">Transcription</keyword>
<dbReference type="InterPro" id="IPR050204">
    <property type="entry name" value="AraC_XylS_family_regulators"/>
</dbReference>
<keyword evidence="2" id="KW-0238">DNA-binding</keyword>